<comment type="caution">
    <text evidence="1">The sequence shown here is derived from an EMBL/GenBank/DDBJ whole genome shotgun (WGS) entry which is preliminary data.</text>
</comment>
<evidence type="ECO:0000313" key="1">
    <source>
        <dbReference type="EMBL" id="KAK3060774.1"/>
    </source>
</evidence>
<dbReference type="Proteomes" id="UP001186974">
    <property type="component" value="Unassembled WGS sequence"/>
</dbReference>
<sequence>MRASNLATAFLAMAVSLESTAGQPQHPRGRHLRLHRSVSLRELPENRTSATRSDTTIVAHLPHATSAVKLAEQALVITHGEGESVSAFSVPFLVQKHQRLYGNGELKKRDEEVARLIAGQEPRAYEEGVTRPATEGFSLMEAAALRMASLVSAHHSATVALNMDGAARPTSTAEMAVNRSLEPSTSSAPPMSSRAATSSDPIFSILPISPTSTLSLTEPTSSTSSTFSTSNSQEESTTWLLNPSFSFSMLSSGDAWPAKPTYVNIEPKAASSSCALPSIKYSSGKMATPQVKSSKLLGPSVDDPTEQYVAVPSYRGPVMEQDIMKAGANQELSTNYAISPITGIIDTAEDVTAMQYKPHLSRDGGKGGWLNCQNIFVFADTG</sequence>
<keyword evidence="2" id="KW-1185">Reference proteome</keyword>
<accession>A0ACC3D2J5</accession>
<proteinExistence type="predicted"/>
<protein>
    <submittedName>
        <fullName evidence="1">Uncharacterized protein</fullName>
    </submittedName>
</protein>
<feature type="non-terminal residue" evidence="1">
    <location>
        <position position="382"/>
    </location>
</feature>
<evidence type="ECO:0000313" key="2">
    <source>
        <dbReference type="Proteomes" id="UP001186974"/>
    </source>
</evidence>
<dbReference type="EMBL" id="JAWDJW010008299">
    <property type="protein sequence ID" value="KAK3060774.1"/>
    <property type="molecule type" value="Genomic_DNA"/>
</dbReference>
<name>A0ACC3D2J5_9PEZI</name>
<reference evidence="1" key="1">
    <citation type="submission" date="2024-09" db="EMBL/GenBank/DDBJ databases">
        <title>Black Yeasts Isolated from many extreme environments.</title>
        <authorList>
            <person name="Coleine C."/>
            <person name="Stajich J.E."/>
            <person name="Selbmann L."/>
        </authorList>
    </citation>
    <scope>NUCLEOTIDE SEQUENCE</scope>
    <source>
        <strain evidence="1">CCFEE 5737</strain>
    </source>
</reference>
<gene>
    <name evidence="1" type="ORF">LTS18_007722</name>
</gene>
<organism evidence="1 2">
    <name type="scientific">Coniosporium uncinatum</name>
    <dbReference type="NCBI Taxonomy" id="93489"/>
    <lineage>
        <taxon>Eukaryota</taxon>
        <taxon>Fungi</taxon>
        <taxon>Dikarya</taxon>
        <taxon>Ascomycota</taxon>
        <taxon>Pezizomycotina</taxon>
        <taxon>Dothideomycetes</taxon>
        <taxon>Dothideomycetes incertae sedis</taxon>
        <taxon>Coniosporium</taxon>
    </lineage>
</organism>